<evidence type="ECO:0008006" key="5">
    <source>
        <dbReference type="Google" id="ProtNLM"/>
    </source>
</evidence>
<evidence type="ECO:0000313" key="3">
    <source>
        <dbReference type="EMBL" id="HIT76586.1"/>
    </source>
</evidence>
<reference evidence="3" key="2">
    <citation type="journal article" date="2021" name="PeerJ">
        <title>Extensive microbial diversity within the chicken gut microbiome revealed by metagenomics and culture.</title>
        <authorList>
            <person name="Gilroy R."/>
            <person name="Ravi A."/>
            <person name="Getino M."/>
            <person name="Pursley I."/>
            <person name="Horton D.L."/>
            <person name="Alikhan N.F."/>
            <person name="Baker D."/>
            <person name="Gharbi K."/>
            <person name="Hall N."/>
            <person name="Watson M."/>
            <person name="Adriaenssens E.M."/>
            <person name="Foster-Nyarko E."/>
            <person name="Jarju S."/>
            <person name="Secka A."/>
            <person name="Antonio M."/>
            <person name="Oren A."/>
            <person name="Chaudhuri R.R."/>
            <person name="La Ragione R."/>
            <person name="Hildebrand F."/>
            <person name="Pallen M.J."/>
        </authorList>
    </citation>
    <scope>NUCLEOTIDE SEQUENCE</scope>
    <source>
        <strain evidence="3">ChiGjej1B1-24693</strain>
    </source>
</reference>
<comment type="caution">
    <text evidence="3">The sequence shown here is derived from an EMBL/GenBank/DDBJ whole genome shotgun (WGS) entry which is preliminary data.</text>
</comment>
<dbReference type="Proteomes" id="UP000886842">
    <property type="component" value="Unassembled WGS sequence"/>
</dbReference>
<proteinExistence type="predicted"/>
<feature type="non-terminal residue" evidence="3">
    <location>
        <position position="375"/>
    </location>
</feature>
<gene>
    <name evidence="3" type="ORF">IAA98_13460</name>
</gene>
<feature type="chain" id="PRO_5038527018" description="Secreted protein" evidence="2">
    <location>
        <begin position="28"/>
        <end position="375"/>
    </location>
</feature>
<feature type="signal peptide" evidence="2">
    <location>
        <begin position="1"/>
        <end position="27"/>
    </location>
</feature>
<sequence length="375" mass="40312">MLIRRIAAGLIAAALATPLGLATPGAAAPPGPDAAADVTMSWSTTGSGGIDLDRADLGEVFTKANRKATYGSDCKVSGLKANPQVRWCLQSDDNASANWWPQGVTSDSDASDSEDWEGHHGLMVSWYHKGDKGARITLLDTQTKKYRHLLLVVPDGEGSYAPLSLHAGGIVWYGDQLYVADSYEGVRVFDLNTIWDLTEDPNGDVTDSDKIGKVGDTYYGHGYRYMVPQSGRWQSPEVADKRCSTSGPIHNSWMSLDRAASPHRLVIGEFCSRTEDSTPGRVTAWDMDGLRIDADADGVATADNVARLPAVNGAAHGANAQGGATTGGGDWFFSVSRGSNAAGDLYRHQWTADGWQQQGRKSTPQGNEDLSFRYR</sequence>
<reference evidence="3" key="1">
    <citation type="submission" date="2020-10" db="EMBL/GenBank/DDBJ databases">
        <authorList>
            <person name="Gilroy R."/>
        </authorList>
    </citation>
    <scope>NUCLEOTIDE SEQUENCE</scope>
    <source>
        <strain evidence="3">ChiGjej1B1-24693</strain>
    </source>
</reference>
<accession>A0A9D1GZB1</accession>
<dbReference type="EMBL" id="DVLP01000395">
    <property type="protein sequence ID" value="HIT76586.1"/>
    <property type="molecule type" value="Genomic_DNA"/>
</dbReference>
<keyword evidence="2" id="KW-0732">Signal</keyword>
<evidence type="ECO:0000256" key="1">
    <source>
        <dbReference type="SAM" id="MobiDB-lite"/>
    </source>
</evidence>
<dbReference type="AlphaFoldDB" id="A0A9D1GZB1"/>
<feature type="region of interest" description="Disordered" evidence="1">
    <location>
        <begin position="354"/>
        <end position="375"/>
    </location>
</feature>
<feature type="compositionally biased region" description="Polar residues" evidence="1">
    <location>
        <begin position="354"/>
        <end position="368"/>
    </location>
</feature>
<organism evidence="3 4">
    <name type="scientific">Candidatus Avipropionibacterium avicola</name>
    <dbReference type="NCBI Taxonomy" id="2840701"/>
    <lineage>
        <taxon>Bacteria</taxon>
        <taxon>Bacillati</taxon>
        <taxon>Actinomycetota</taxon>
        <taxon>Actinomycetes</taxon>
        <taxon>Propionibacteriales</taxon>
        <taxon>Propionibacteriaceae</taxon>
        <taxon>Propionibacteriaceae incertae sedis</taxon>
        <taxon>Candidatus Avipropionibacterium</taxon>
    </lineage>
</organism>
<name>A0A9D1GZB1_9ACTN</name>
<evidence type="ECO:0000313" key="4">
    <source>
        <dbReference type="Proteomes" id="UP000886842"/>
    </source>
</evidence>
<evidence type="ECO:0000256" key="2">
    <source>
        <dbReference type="SAM" id="SignalP"/>
    </source>
</evidence>
<protein>
    <recommendedName>
        <fullName evidence="5">Secreted protein</fullName>
    </recommendedName>
</protein>